<dbReference type="InterPro" id="IPR000525">
    <property type="entry name" value="Initiator_Rep_WH1"/>
</dbReference>
<organism evidence="3">
    <name type="scientific">Macrococcus psychrotolerans</name>
    <dbReference type="NCBI Taxonomy" id="3039389"/>
    <lineage>
        <taxon>Bacteria</taxon>
        <taxon>Bacillati</taxon>
        <taxon>Bacillota</taxon>
        <taxon>Bacilli</taxon>
        <taxon>Bacillales</taxon>
        <taxon>Staphylococcaceae</taxon>
        <taxon>Macrococcus</taxon>
    </lineage>
</organism>
<sequence length="253" mass="30446">MSEVEFSRITKYQNEMNLVPLRNFTAVEIDLFFAICTKLKERGTKKVKYEFEDLKSLSNYHPKNTTERFINDLEHVYDKMQGLTYTERSQDKIKKFVLFTYYEIDTKEKYIEISLNPELEHILNNLTGNFTRFELQELTGIKSSYSKHMFRLLKQFRKTGYLKIEINDFRDRLDIPESYRMTDINKRVLNPIMRDLSTIFEGLNIDKIKKGKSIKYLEFRFKKESSSQKKKEIVFDENLREQSEKIMGELLRK</sequence>
<feature type="domain" description="Initiator Rep protein WH1" evidence="2">
    <location>
        <begin position="10"/>
        <end position="154"/>
    </location>
</feature>
<dbReference type="GO" id="GO:0006270">
    <property type="term" value="P:DNA replication initiation"/>
    <property type="evidence" value="ECO:0007669"/>
    <property type="project" value="InterPro"/>
</dbReference>
<evidence type="ECO:0000256" key="1">
    <source>
        <dbReference type="ARBA" id="ARBA00038283"/>
    </source>
</evidence>
<proteinExistence type="inferred from homology"/>
<reference evidence="3" key="1">
    <citation type="submission" date="2024-06" db="EMBL/GenBank/DDBJ databases">
        <title>Prevalence and characterization of methicillin-resistant Macrococcus spp. in food producing animals and meat in Switzerland in 2019.</title>
        <authorList>
            <person name="Keller J.E."/>
            <person name="Schwendener S."/>
            <person name="Neuenschwander J."/>
            <person name="Overesch G."/>
            <person name="Perreten V."/>
        </authorList>
    </citation>
    <scope>NUCLEOTIDE SEQUENCE</scope>
    <source>
        <strain evidence="3">19Msa1099</strain>
        <plasmid evidence="3">p19Msa1047_11</plasmid>
    </source>
</reference>
<evidence type="ECO:0000259" key="2">
    <source>
        <dbReference type="Pfam" id="PF01051"/>
    </source>
</evidence>
<gene>
    <name evidence="3" type="ORF">KYI10_11550</name>
</gene>
<accession>A0AAT9P9D5</accession>
<dbReference type="Pfam" id="PF01051">
    <property type="entry name" value="Rep3_N"/>
    <property type="match status" value="1"/>
</dbReference>
<protein>
    <submittedName>
        <fullName evidence="3">RepB family plasmid replication initiator protein</fullName>
    </submittedName>
</protein>
<dbReference type="AlphaFoldDB" id="A0AAT9P9D5"/>
<comment type="similarity">
    <text evidence="1">Belongs to the initiator RepB protein family.</text>
</comment>
<geneLocation type="plasmid" evidence="3">
    <name>p19Msa1047_11</name>
</geneLocation>
<keyword evidence="3" id="KW-0614">Plasmid</keyword>
<name>A0AAT9P9D5_9STAP</name>
<dbReference type="Pfam" id="PF21205">
    <property type="entry name" value="Rep3_C"/>
    <property type="match status" value="1"/>
</dbReference>
<evidence type="ECO:0000313" key="3">
    <source>
        <dbReference type="EMBL" id="QYA34028.1"/>
    </source>
</evidence>
<dbReference type="GO" id="GO:0003887">
    <property type="term" value="F:DNA-directed DNA polymerase activity"/>
    <property type="evidence" value="ECO:0007669"/>
    <property type="project" value="InterPro"/>
</dbReference>
<dbReference type="EMBL" id="CP079956">
    <property type="protein sequence ID" value="QYA34028.1"/>
    <property type="molecule type" value="Genomic_DNA"/>
</dbReference>